<accession>X1RIE4</accession>
<dbReference type="EMBL" id="BARW01000610">
    <property type="protein sequence ID" value="GAI66751.1"/>
    <property type="molecule type" value="Genomic_DNA"/>
</dbReference>
<feature type="non-terminal residue" evidence="2">
    <location>
        <position position="236"/>
    </location>
</feature>
<feature type="region of interest" description="Disordered" evidence="1">
    <location>
        <begin position="206"/>
        <end position="236"/>
    </location>
</feature>
<proteinExistence type="predicted"/>
<evidence type="ECO:0000256" key="1">
    <source>
        <dbReference type="SAM" id="MobiDB-lite"/>
    </source>
</evidence>
<protein>
    <submittedName>
        <fullName evidence="2">Uncharacterized protein</fullName>
    </submittedName>
</protein>
<name>X1RIE4_9ZZZZ</name>
<sequence>MVQERAVATVQPATALGPISPARAEPLVVTREYVDQQKRSLTLLQDMVKDILVEGRDYGRVPGTPQFLWDPGANQIFGGFNVFPGHRRIISHIEDGTKISIVIEVPLIQRHTSTEVASGIGASSNEESKHKYRWIKEEEIGLWGYTEETSTSLKTKLEDGGKKYRIPNPDRGELINVCVKQASKRAEVDAAESLPGVSSTLRELFDTRKTGGKAGAKTGKEQPIDDTSPRWTKFWG</sequence>
<dbReference type="AlphaFoldDB" id="X1RIE4"/>
<comment type="caution">
    <text evidence="2">The sequence shown here is derived from an EMBL/GenBank/DDBJ whole genome shotgun (WGS) entry which is preliminary data.</text>
</comment>
<organism evidence="2">
    <name type="scientific">marine sediment metagenome</name>
    <dbReference type="NCBI Taxonomy" id="412755"/>
    <lineage>
        <taxon>unclassified sequences</taxon>
        <taxon>metagenomes</taxon>
        <taxon>ecological metagenomes</taxon>
    </lineage>
</organism>
<gene>
    <name evidence="2" type="ORF">S12H4_02474</name>
</gene>
<reference evidence="2" key="1">
    <citation type="journal article" date="2014" name="Front. Microbiol.">
        <title>High frequency of phylogenetically diverse reductive dehalogenase-homologous genes in deep subseafloor sedimentary metagenomes.</title>
        <authorList>
            <person name="Kawai M."/>
            <person name="Futagami T."/>
            <person name="Toyoda A."/>
            <person name="Takaki Y."/>
            <person name="Nishi S."/>
            <person name="Hori S."/>
            <person name="Arai W."/>
            <person name="Tsubouchi T."/>
            <person name="Morono Y."/>
            <person name="Uchiyama I."/>
            <person name="Ito T."/>
            <person name="Fujiyama A."/>
            <person name="Inagaki F."/>
            <person name="Takami H."/>
        </authorList>
    </citation>
    <scope>NUCLEOTIDE SEQUENCE</scope>
    <source>
        <strain evidence="2">Expedition CK06-06</strain>
    </source>
</reference>
<evidence type="ECO:0000313" key="2">
    <source>
        <dbReference type="EMBL" id="GAI66751.1"/>
    </source>
</evidence>